<evidence type="ECO:0000313" key="3">
    <source>
        <dbReference type="Proteomes" id="UP000625711"/>
    </source>
</evidence>
<protein>
    <submittedName>
        <fullName evidence="2">Uncharacterized protein</fullName>
    </submittedName>
</protein>
<evidence type="ECO:0000256" key="1">
    <source>
        <dbReference type="SAM" id="MobiDB-lite"/>
    </source>
</evidence>
<gene>
    <name evidence="2" type="ORF">GWI33_005080</name>
</gene>
<dbReference type="AlphaFoldDB" id="A0A834MEW6"/>
<organism evidence="2 3">
    <name type="scientific">Rhynchophorus ferrugineus</name>
    <name type="common">Red palm weevil</name>
    <name type="synonym">Curculio ferrugineus</name>
    <dbReference type="NCBI Taxonomy" id="354439"/>
    <lineage>
        <taxon>Eukaryota</taxon>
        <taxon>Metazoa</taxon>
        <taxon>Ecdysozoa</taxon>
        <taxon>Arthropoda</taxon>
        <taxon>Hexapoda</taxon>
        <taxon>Insecta</taxon>
        <taxon>Pterygota</taxon>
        <taxon>Neoptera</taxon>
        <taxon>Endopterygota</taxon>
        <taxon>Coleoptera</taxon>
        <taxon>Polyphaga</taxon>
        <taxon>Cucujiformia</taxon>
        <taxon>Curculionidae</taxon>
        <taxon>Dryophthorinae</taxon>
        <taxon>Rhynchophorus</taxon>
    </lineage>
</organism>
<feature type="region of interest" description="Disordered" evidence="1">
    <location>
        <begin position="133"/>
        <end position="173"/>
    </location>
</feature>
<accession>A0A834MEW6</accession>
<dbReference type="Proteomes" id="UP000625711">
    <property type="component" value="Unassembled WGS sequence"/>
</dbReference>
<name>A0A834MEW6_RHYFE</name>
<reference evidence="2" key="1">
    <citation type="submission" date="2020-08" db="EMBL/GenBank/DDBJ databases">
        <title>Genome sequencing and assembly of the red palm weevil Rhynchophorus ferrugineus.</title>
        <authorList>
            <person name="Dias G.B."/>
            <person name="Bergman C.M."/>
            <person name="Manee M."/>
        </authorList>
    </citation>
    <scope>NUCLEOTIDE SEQUENCE</scope>
    <source>
        <strain evidence="2">AA-2017</strain>
        <tissue evidence="2">Whole larva</tissue>
    </source>
</reference>
<evidence type="ECO:0000313" key="2">
    <source>
        <dbReference type="EMBL" id="KAF7281128.1"/>
    </source>
</evidence>
<sequence>MKTIEDGVSPQTLLDFFTEMVETSKPLMRYYLSDNVVLDWFGQTIKGQKNVATFIRYNINPIKHMLKDVKPTSKIGFRDSHIVKISRPLRRTLRSAFLSPPRLSMPCTPKKMPFQASTSLARRETLRRNINDHHFTGINDDTDHNKTPTNGSGIPSERGDESPRKRRRHSPRDLDADLVEPECDFDLSDVAVRYLTAEGDVEFHRPSLKKLQTETKWRRPCKFHLAYDCGKDVKDSTFYLIIYEGNVKCRKNLMSAFEAEEPEC</sequence>
<feature type="compositionally biased region" description="Basic and acidic residues" evidence="1">
    <location>
        <begin position="133"/>
        <end position="146"/>
    </location>
</feature>
<comment type="caution">
    <text evidence="2">The sequence shown here is derived from an EMBL/GenBank/DDBJ whole genome shotgun (WGS) entry which is preliminary data.</text>
</comment>
<proteinExistence type="predicted"/>
<dbReference type="OrthoDB" id="8195095at2759"/>
<keyword evidence="3" id="KW-1185">Reference proteome</keyword>
<dbReference type="EMBL" id="JAACXV010000258">
    <property type="protein sequence ID" value="KAF7281128.1"/>
    <property type="molecule type" value="Genomic_DNA"/>
</dbReference>